<dbReference type="InterPro" id="IPR050909">
    <property type="entry name" value="Bact_Autotransporter_VF"/>
</dbReference>
<dbReference type="RefSeq" id="WP_232594235.1">
    <property type="nucleotide sequence ID" value="NZ_BSPD01000033.1"/>
</dbReference>
<accession>A0AA37T388</accession>
<feature type="domain" description="Filamentous haemagglutinin FhaB/tRNA nuclease CdiA-like TPS" evidence="1">
    <location>
        <begin position="23"/>
        <end position="135"/>
    </location>
</feature>
<dbReference type="SMART" id="SM00912">
    <property type="entry name" value="Haemagg_act"/>
    <property type="match status" value="1"/>
</dbReference>
<evidence type="ECO:0000259" key="1">
    <source>
        <dbReference type="SMART" id="SM00912"/>
    </source>
</evidence>
<dbReference type="PANTHER" id="PTHR12338:SF5">
    <property type="entry name" value="ANTIGEN 43-RELATED"/>
    <property type="match status" value="1"/>
</dbReference>
<dbReference type="InterPro" id="IPR008638">
    <property type="entry name" value="FhaB/CdiA-like_TPS"/>
</dbReference>
<evidence type="ECO:0000313" key="3">
    <source>
        <dbReference type="Proteomes" id="UP001156870"/>
    </source>
</evidence>
<evidence type="ECO:0000313" key="2">
    <source>
        <dbReference type="EMBL" id="GLS25673.1"/>
    </source>
</evidence>
<dbReference type="Proteomes" id="UP001156870">
    <property type="component" value="Unassembled WGS sequence"/>
</dbReference>
<proteinExistence type="predicted"/>
<name>A0AA37T388_9GAMM</name>
<dbReference type="InterPro" id="IPR012334">
    <property type="entry name" value="Pectin_lyas_fold"/>
</dbReference>
<dbReference type="NCBIfam" id="TIGR01901">
    <property type="entry name" value="adhes_NPXG"/>
    <property type="match status" value="1"/>
</dbReference>
<dbReference type="InterPro" id="IPR011050">
    <property type="entry name" value="Pectin_lyase_fold/virulence"/>
</dbReference>
<dbReference type="EMBL" id="BSPD01000033">
    <property type="protein sequence ID" value="GLS25673.1"/>
    <property type="molecule type" value="Genomic_DNA"/>
</dbReference>
<reference evidence="2 3" key="1">
    <citation type="journal article" date="2014" name="Int. J. Syst. Evol. Microbiol.">
        <title>Complete genome sequence of Corynebacterium casei LMG S-19264T (=DSM 44701T), isolated from a smear-ripened cheese.</title>
        <authorList>
            <consortium name="US DOE Joint Genome Institute (JGI-PGF)"/>
            <person name="Walter F."/>
            <person name="Albersmeier A."/>
            <person name="Kalinowski J."/>
            <person name="Ruckert C."/>
        </authorList>
    </citation>
    <scope>NUCLEOTIDE SEQUENCE [LARGE SCALE GENOMIC DNA]</scope>
    <source>
        <strain evidence="2 3">NBRC 110095</strain>
    </source>
</reference>
<dbReference type="PANTHER" id="PTHR12338">
    <property type="entry name" value="AUTOTRANSPORTER"/>
    <property type="match status" value="1"/>
</dbReference>
<keyword evidence="3" id="KW-1185">Reference proteome</keyword>
<organism evidence="2 3">
    <name type="scientific">Marinibactrum halimedae</name>
    <dbReference type="NCBI Taxonomy" id="1444977"/>
    <lineage>
        <taxon>Bacteria</taxon>
        <taxon>Pseudomonadati</taxon>
        <taxon>Pseudomonadota</taxon>
        <taxon>Gammaproteobacteria</taxon>
        <taxon>Cellvibrionales</taxon>
        <taxon>Cellvibrionaceae</taxon>
        <taxon>Marinibactrum</taxon>
    </lineage>
</organism>
<dbReference type="Pfam" id="PF05860">
    <property type="entry name" value="TPS"/>
    <property type="match status" value="1"/>
</dbReference>
<comment type="caution">
    <text evidence="2">The sequence shown here is derived from an EMBL/GenBank/DDBJ whole genome shotgun (WGS) entry which is preliminary data.</text>
</comment>
<sequence length="1717" mass="176013">MNYLDCIKYSGCFFLGGFIVVNTKALPQGHQVVVGDVQVTMQQNQMQVEQSSQHGIIEFTDFDIAENELVRFQQPNSQAITLNRVVGNSPSDILGQLQSNGQILLVNPNGVFFSETAQLDVGSLITSTLDIRNDDFLQNQLTFEGDATATIENRGVIRTRGEGFIALVSNNIHNSGELQAERGSVGLLAGERVVVGFEGESVAFDVTAASTTADIHNTGNVIGGVGVTVDANSFDAIENVVINNEGVIQATGFEVHNGEIVISSSAGAIINSGVVSADGDALTQTSTGVIDIDSERFANLGEITADAQGNGAGGNIDIYTTDALYLADGSLTSANGAGFGDGGRVIQYSEGAAWFAPEAYSTAMAGTEGGNGGFIEVSGRQFVSFEGMIDTTSENGENGTVFIDPVDISIMSAGISTTPPAIPGGTIELPIATSFPGITTISPGSLNRLLSGGSNVIISTAVVDVAGNSGVLSIDEDIDLTGISGQTLTFQSNGDMNINANICEVAAGGGCARGGDNVNLFFETIAGDGGSISVADGTLILSDGGTIDFNSDADITLGRNSLISSAGGNLNFTANNTLTWSETGNASLADLTIRAGDLRDASDRLLNIISNSIDIALSNPSADLSIQGSTDDLNVSFGVDRNFTFFYIPAFLSTGNTFNLNNIDLAGGDFSAFITPTAGIGTSDFNLVNVSNVTNLSLINSSDSGSIFLPGGISVPGDVVLQSAAIQNANIAGSRSYFVQADSLDLTTQSLNGQEIASLNVNELALNFSAAAIADRLVINEANDIVIIGLVQDGVNDLSINATGDITFATQVDLSNVGDAAVSHRFSVESTSGSIFMNADLADTSATQNTNTEITLDAANNVVISDNVNVDSGGASIEVTSGGDLSIGQNALIDSGDAVQSLTANRIVNNGTLRTAATDEAIRLTSATSLVGGNGSVIQAENGRARIRTQTGVDVITSVNALDIENSVSGAVVINETDSLVLTNMLSAGDTTVSINAGSDININADLRYSSPSQTVGTSVVFDAGRNLSVANGVSVSSQGGDIRISADDVTVGESSTVDTGSGLLSIEASQLIHNGTLNSTSQSNRAIAITSASDITTGNTGVIQAQNGGAQIRSQTGVDIITNVDVLDIENSVSGDINVNEMDSLTLMNMLASGDASFSISTGDSLNVNTNLRYASPTQTSGSTITFNTGGDLAVANGIALASEGGNINFTAGGTISTGESALIDVGNASLSLSGNEIIHNGILNSTSQNASAILLNSNSAISTGTDGIVQAQNGGVQVQAQTGINLSTNVAVLNVENTTSGIVRINEASDVRLENLLSPGDTALILESGTLTLPDDGISTPGRLTLSADSIVSDTSNSLLVAANELILSANAATNTIGLNSSVNTLDATVLGAGLSIQNSGSLRIADLSGDGNALVLEDGNLDVLLNSGDLALDDRLAVTDMSADGERTGMMRFRVDSGDITLGGSGTASLEANSTLDSTLPGLTNGYSDNAIIVFDNNDTTSPTAFTIGSVGQGSVDIRLLGGDFVADLYKENPAEGEMTESLSSITLQPGTTFRVERSNGNIAKPTNVNNSDANHSLNQNLLNEPGSANVSTGILLADGVDTSPAEFSIADGSGVYLIVKAQSTDPLTPDLSDILSDVYPANIIGGSSVAVSSINRQSGIDGVDAVLGYGVENCDVLKEEIEKNQCRVDQTFHRFFNTFLISGQLPSMVLETL</sequence>
<dbReference type="Gene3D" id="2.160.20.10">
    <property type="entry name" value="Single-stranded right-handed beta-helix, Pectin lyase-like"/>
    <property type="match status" value="1"/>
</dbReference>
<protein>
    <recommendedName>
        <fullName evidence="1">Filamentous haemagglutinin FhaB/tRNA nuclease CdiA-like TPS domain-containing protein</fullName>
    </recommendedName>
</protein>
<gene>
    <name evidence="2" type="ORF">GCM10007877_13870</name>
</gene>
<dbReference type="SUPFAM" id="SSF51126">
    <property type="entry name" value="Pectin lyase-like"/>
    <property type="match status" value="1"/>
</dbReference>